<keyword evidence="7" id="KW-1185">Reference proteome</keyword>
<dbReference type="SUPFAM" id="SSF51316">
    <property type="entry name" value="Mss4-like"/>
    <property type="match status" value="1"/>
</dbReference>
<evidence type="ECO:0000313" key="7">
    <source>
        <dbReference type="Proteomes" id="UP000028302"/>
    </source>
</evidence>
<keyword evidence="3" id="KW-0862">Zinc</keyword>
<accession>A0A084IPG2</accession>
<evidence type="ECO:0000256" key="1">
    <source>
        <dbReference type="ARBA" id="ARBA00005495"/>
    </source>
</evidence>
<sequence length="135" mass="14860">MRAHEHRGRCACGAVRFRVHADLTDVVACHCQTCRRWSGYFWGATHVSREALSIEAGETLTWWASSDLAERGFCSQCGSSLFYRRHDVDRISIAPGALESPTGLATAAHICVAEAGDYYDLDPSLPQKLGPEMDS</sequence>
<gene>
    <name evidence="6" type="ORF">C41B8_03236</name>
</gene>
<organism evidence="6 7">
    <name type="scientific">Salinisphaera hydrothermalis (strain C41B8)</name>
    <dbReference type="NCBI Taxonomy" id="1304275"/>
    <lineage>
        <taxon>Bacteria</taxon>
        <taxon>Pseudomonadati</taxon>
        <taxon>Pseudomonadota</taxon>
        <taxon>Gammaproteobacteria</taxon>
        <taxon>Salinisphaerales</taxon>
        <taxon>Salinisphaeraceae</taxon>
        <taxon>Salinisphaera</taxon>
    </lineage>
</organism>
<evidence type="ECO:0000313" key="6">
    <source>
        <dbReference type="EMBL" id="KEZ78596.1"/>
    </source>
</evidence>
<feature type="domain" description="CENP-V/GFA" evidence="5">
    <location>
        <begin position="6"/>
        <end position="120"/>
    </location>
</feature>
<keyword evidence="4" id="KW-0456">Lyase</keyword>
<dbReference type="PANTHER" id="PTHR33337">
    <property type="entry name" value="GFA DOMAIN-CONTAINING PROTEIN"/>
    <property type="match status" value="1"/>
</dbReference>
<dbReference type="InterPro" id="IPR006913">
    <property type="entry name" value="CENP-V/GFA"/>
</dbReference>
<dbReference type="RefSeq" id="WP_037334041.1">
    <property type="nucleotide sequence ID" value="NZ_APNK01000003.1"/>
</dbReference>
<dbReference type="InterPro" id="IPR011057">
    <property type="entry name" value="Mss4-like_sf"/>
</dbReference>
<comment type="caution">
    <text evidence="6">The sequence shown here is derived from an EMBL/GenBank/DDBJ whole genome shotgun (WGS) entry which is preliminary data.</text>
</comment>
<dbReference type="OrthoDB" id="4188830at2"/>
<keyword evidence="2" id="KW-0479">Metal-binding</keyword>
<comment type="similarity">
    <text evidence="1">Belongs to the Gfa family.</text>
</comment>
<evidence type="ECO:0000256" key="4">
    <source>
        <dbReference type="ARBA" id="ARBA00023239"/>
    </source>
</evidence>
<dbReference type="EMBL" id="APNK01000003">
    <property type="protein sequence ID" value="KEZ78596.1"/>
    <property type="molecule type" value="Genomic_DNA"/>
</dbReference>
<dbReference type="Pfam" id="PF04828">
    <property type="entry name" value="GFA"/>
    <property type="match status" value="1"/>
</dbReference>
<dbReference type="Gene3D" id="3.90.1590.10">
    <property type="entry name" value="glutathione-dependent formaldehyde- activating enzyme (gfa)"/>
    <property type="match status" value="1"/>
</dbReference>
<dbReference type="eggNOG" id="COG3791">
    <property type="taxonomic scope" value="Bacteria"/>
</dbReference>
<dbReference type="PANTHER" id="PTHR33337:SF40">
    <property type="entry name" value="CENP-V_GFA DOMAIN-CONTAINING PROTEIN-RELATED"/>
    <property type="match status" value="1"/>
</dbReference>
<dbReference type="AlphaFoldDB" id="A0A084IPG2"/>
<dbReference type="STRING" id="1304275.C41B8_03236"/>
<dbReference type="Proteomes" id="UP000028302">
    <property type="component" value="Unassembled WGS sequence"/>
</dbReference>
<dbReference type="GO" id="GO:0046872">
    <property type="term" value="F:metal ion binding"/>
    <property type="evidence" value="ECO:0007669"/>
    <property type="project" value="UniProtKB-KW"/>
</dbReference>
<evidence type="ECO:0000256" key="2">
    <source>
        <dbReference type="ARBA" id="ARBA00022723"/>
    </source>
</evidence>
<reference evidence="6 7" key="1">
    <citation type="submission" date="2013-03" db="EMBL/GenBank/DDBJ databases">
        <title>Salinisphaera hydrothermalis C41B8 Genome Sequencing.</title>
        <authorList>
            <person name="Li C."/>
            <person name="Lai Q."/>
            <person name="Shao Z."/>
        </authorList>
    </citation>
    <scope>NUCLEOTIDE SEQUENCE [LARGE SCALE GENOMIC DNA]</scope>
    <source>
        <strain evidence="6 7">C41B8</strain>
    </source>
</reference>
<evidence type="ECO:0000256" key="3">
    <source>
        <dbReference type="ARBA" id="ARBA00022833"/>
    </source>
</evidence>
<name>A0A084IPG2_SALHC</name>
<dbReference type="GO" id="GO:0016846">
    <property type="term" value="F:carbon-sulfur lyase activity"/>
    <property type="evidence" value="ECO:0007669"/>
    <property type="project" value="InterPro"/>
</dbReference>
<evidence type="ECO:0000259" key="5">
    <source>
        <dbReference type="PROSITE" id="PS51891"/>
    </source>
</evidence>
<dbReference type="PROSITE" id="PS51891">
    <property type="entry name" value="CENP_V_GFA"/>
    <property type="match status" value="1"/>
</dbReference>
<protein>
    <submittedName>
        <fullName evidence="6">Glutathione-dependent formaldehyde-activating GFA</fullName>
    </submittedName>
</protein>
<proteinExistence type="inferred from homology"/>